<accession>A0A2P7BFV6</accession>
<name>A0A2P7BFV6_9HYPH</name>
<feature type="chain" id="PRO_5015179968" evidence="2">
    <location>
        <begin position="23"/>
        <end position="102"/>
    </location>
</feature>
<dbReference type="EMBL" id="PGGM01000003">
    <property type="protein sequence ID" value="PSH65347.1"/>
    <property type="molecule type" value="Genomic_DNA"/>
</dbReference>
<keyword evidence="2" id="KW-0732">Signal</keyword>
<evidence type="ECO:0000256" key="1">
    <source>
        <dbReference type="SAM" id="MobiDB-lite"/>
    </source>
</evidence>
<dbReference type="OrthoDB" id="8400919at2"/>
<keyword evidence="4" id="KW-1185">Reference proteome</keyword>
<evidence type="ECO:0000313" key="3">
    <source>
        <dbReference type="EMBL" id="PSH65347.1"/>
    </source>
</evidence>
<evidence type="ECO:0000313" key="4">
    <source>
        <dbReference type="Proteomes" id="UP000241764"/>
    </source>
</evidence>
<sequence>MKPRFMNSVLVTCLLCTVDASAAAHERRFRHNDYEKPREECQVDPGEGGDYEREEVLNRCKGILTPPPTGDAEMVEPAPDIGTTPVIPPGFLPDHPPGPDYP</sequence>
<dbReference type="AlphaFoldDB" id="A0A2P7BFV6"/>
<evidence type="ECO:0000256" key="2">
    <source>
        <dbReference type="SAM" id="SignalP"/>
    </source>
</evidence>
<dbReference type="RefSeq" id="WP_106663763.1">
    <property type="nucleotide sequence ID" value="NZ_PGGM01000003.1"/>
</dbReference>
<comment type="caution">
    <text evidence="3">The sequence shown here is derived from an EMBL/GenBank/DDBJ whole genome shotgun (WGS) entry which is preliminary data.</text>
</comment>
<protein>
    <submittedName>
        <fullName evidence="3">Uncharacterized protein</fullName>
    </submittedName>
</protein>
<feature type="region of interest" description="Disordered" evidence="1">
    <location>
        <begin position="65"/>
        <end position="102"/>
    </location>
</feature>
<proteinExistence type="predicted"/>
<organism evidence="3 4">
    <name type="scientific">Phyllobacterium sophorae</name>
    <dbReference type="NCBI Taxonomy" id="1520277"/>
    <lineage>
        <taxon>Bacteria</taxon>
        <taxon>Pseudomonadati</taxon>
        <taxon>Pseudomonadota</taxon>
        <taxon>Alphaproteobacteria</taxon>
        <taxon>Hyphomicrobiales</taxon>
        <taxon>Phyllobacteriaceae</taxon>
        <taxon>Phyllobacterium</taxon>
    </lineage>
</organism>
<feature type="compositionally biased region" description="Pro residues" evidence="1">
    <location>
        <begin position="86"/>
        <end position="102"/>
    </location>
</feature>
<reference evidence="4" key="1">
    <citation type="submission" date="2017-11" db="EMBL/GenBank/DDBJ databases">
        <authorList>
            <person name="Kuznetsova I."/>
            <person name="Sazanova A."/>
            <person name="Chirak E."/>
            <person name="Safronova V."/>
            <person name="Willems A."/>
        </authorList>
    </citation>
    <scope>NUCLEOTIDE SEQUENCE [LARGE SCALE GENOMIC DNA]</scope>
    <source>
        <strain evidence="4">CCBAU 03422</strain>
    </source>
</reference>
<gene>
    <name evidence="3" type="ORF">CU103_10140</name>
</gene>
<feature type="signal peptide" evidence="2">
    <location>
        <begin position="1"/>
        <end position="22"/>
    </location>
</feature>
<dbReference type="Proteomes" id="UP000241764">
    <property type="component" value="Unassembled WGS sequence"/>
</dbReference>